<dbReference type="AlphaFoldDB" id="A0AAN4VXF1"/>
<reference evidence="2 3" key="1">
    <citation type="submission" date="2021-12" db="EMBL/GenBank/DDBJ databases">
        <title>Genome sequencing of bacteria with rrn-lacking chromosome and rrn-plasmid.</title>
        <authorList>
            <person name="Anda M."/>
            <person name="Iwasaki W."/>
        </authorList>
    </citation>
    <scope>NUCLEOTIDE SEQUENCE [LARGE SCALE GENOMIC DNA]</scope>
    <source>
        <strain evidence="2 3">NBRC 15940</strain>
    </source>
</reference>
<feature type="compositionally biased region" description="Basic and acidic residues" evidence="1">
    <location>
        <begin position="20"/>
        <end position="33"/>
    </location>
</feature>
<dbReference type="Proteomes" id="UP001310022">
    <property type="component" value="Unassembled WGS sequence"/>
</dbReference>
<evidence type="ECO:0000313" key="3">
    <source>
        <dbReference type="Proteomes" id="UP001310022"/>
    </source>
</evidence>
<dbReference type="RefSeq" id="WP_338236810.1">
    <property type="nucleotide sequence ID" value="NZ_BQKE01000001.1"/>
</dbReference>
<gene>
    <name evidence="2" type="ORF">PEDI_17740</name>
</gene>
<organism evidence="2 3">
    <name type="scientific">Persicobacter diffluens</name>
    <dbReference type="NCBI Taxonomy" id="981"/>
    <lineage>
        <taxon>Bacteria</taxon>
        <taxon>Pseudomonadati</taxon>
        <taxon>Bacteroidota</taxon>
        <taxon>Cytophagia</taxon>
        <taxon>Cytophagales</taxon>
        <taxon>Persicobacteraceae</taxon>
        <taxon>Persicobacter</taxon>
    </lineage>
</organism>
<protein>
    <recommendedName>
        <fullName evidence="4">Lipoprotein</fullName>
    </recommendedName>
</protein>
<feature type="region of interest" description="Disordered" evidence="1">
    <location>
        <begin position="20"/>
        <end position="56"/>
    </location>
</feature>
<evidence type="ECO:0000256" key="1">
    <source>
        <dbReference type="SAM" id="MobiDB-lite"/>
    </source>
</evidence>
<sequence>MKYLPSFLIFISLIGCSVKDERQTENSGEDKPNPIEMQPDVNENPTSDLVSENVEVQKEKSEDEYELSQHALEFQKALVIDHPEKIKRLLKEID</sequence>
<accession>A0AAN4VXF1</accession>
<evidence type="ECO:0008006" key="4">
    <source>
        <dbReference type="Google" id="ProtNLM"/>
    </source>
</evidence>
<dbReference type="EMBL" id="BQKE01000001">
    <property type="protein sequence ID" value="GJM61222.1"/>
    <property type="molecule type" value="Genomic_DNA"/>
</dbReference>
<comment type="caution">
    <text evidence="2">The sequence shown here is derived from an EMBL/GenBank/DDBJ whole genome shotgun (WGS) entry which is preliminary data.</text>
</comment>
<feature type="compositionally biased region" description="Polar residues" evidence="1">
    <location>
        <begin position="41"/>
        <end position="50"/>
    </location>
</feature>
<proteinExistence type="predicted"/>
<keyword evidence="3" id="KW-1185">Reference proteome</keyword>
<dbReference type="PROSITE" id="PS51257">
    <property type="entry name" value="PROKAR_LIPOPROTEIN"/>
    <property type="match status" value="1"/>
</dbReference>
<evidence type="ECO:0000313" key="2">
    <source>
        <dbReference type="EMBL" id="GJM61222.1"/>
    </source>
</evidence>
<name>A0AAN4VXF1_9BACT</name>